<evidence type="ECO:0000313" key="6">
    <source>
        <dbReference type="Proteomes" id="UP000070400"/>
    </source>
</evidence>
<dbReference type="NCBIfam" id="NF003268">
    <property type="entry name" value="PRK04239.1"/>
    <property type="match status" value="1"/>
</dbReference>
<dbReference type="EMBL" id="LHXX01000011">
    <property type="protein sequence ID" value="KXB02596.1"/>
    <property type="molecule type" value="Genomic_DNA"/>
</dbReference>
<evidence type="ECO:0000256" key="3">
    <source>
        <dbReference type="HAMAP-Rule" id="MF_00026"/>
    </source>
</evidence>
<evidence type="ECO:0000313" key="5">
    <source>
        <dbReference type="EMBL" id="KXB02596.1"/>
    </source>
</evidence>
<proteinExistence type="inferred from homology"/>
<feature type="coiled-coil region" evidence="4">
    <location>
        <begin position="11"/>
        <end position="41"/>
    </location>
</feature>
<keyword evidence="2 3" id="KW-0238">DNA-binding</keyword>
<dbReference type="PANTHER" id="PTHR10840">
    <property type="entry name" value="PROGRAMMED CELL DEATH PROTEIN 5"/>
    <property type="match status" value="1"/>
</dbReference>
<dbReference type="SUPFAM" id="SSF46950">
    <property type="entry name" value="Double-stranded DNA-binding domain"/>
    <property type="match status" value="1"/>
</dbReference>
<protein>
    <recommendedName>
        <fullName evidence="3">DNA-binding protein AKJ43_01355</fullName>
    </recommendedName>
</protein>
<comment type="caution">
    <text evidence="5">The sequence shown here is derived from an EMBL/GenBank/DDBJ whole genome shotgun (WGS) entry which is preliminary data.</text>
</comment>
<dbReference type="InterPro" id="IPR036883">
    <property type="entry name" value="PDCD5-like_sf"/>
</dbReference>
<comment type="similarity">
    <text evidence="1 3">Belongs to the PDCD5 family.</text>
</comment>
<organism evidence="5 6">
    <name type="scientific">candidate division MSBL1 archaeon SCGC-AAA261D19</name>
    <dbReference type="NCBI Taxonomy" id="1698273"/>
    <lineage>
        <taxon>Archaea</taxon>
        <taxon>Methanobacteriati</taxon>
        <taxon>Methanobacteriota</taxon>
        <taxon>candidate division MSBL1</taxon>
    </lineage>
</organism>
<reference evidence="5 6" key="1">
    <citation type="journal article" date="2016" name="Sci. Rep.">
        <title>Metabolic traits of an uncultured archaeal lineage -MSBL1- from brine pools of the Red Sea.</title>
        <authorList>
            <person name="Mwirichia R."/>
            <person name="Alam I."/>
            <person name="Rashid M."/>
            <person name="Vinu M."/>
            <person name="Ba-Alawi W."/>
            <person name="Anthony Kamau A."/>
            <person name="Kamanda Ngugi D."/>
            <person name="Goker M."/>
            <person name="Klenk H.P."/>
            <person name="Bajic V."/>
            <person name="Stingl U."/>
        </authorList>
    </citation>
    <scope>NUCLEOTIDE SEQUENCE [LARGE SCALE GENOMIC DNA]</scope>
    <source>
        <strain evidence="5">SCGC-AAA261D19</strain>
    </source>
</reference>
<evidence type="ECO:0000256" key="4">
    <source>
        <dbReference type="SAM" id="Coils"/>
    </source>
</evidence>
<gene>
    <name evidence="5" type="ORF">AKJ43_01355</name>
</gene>
<evidence type="ECO:0000256" key="2">
    <source>
        <dbReference type="ARBA" id="ARBA00023125"/>
    </source>
</evidence>
<dbReference type="AlphaFoldDB" id="A0A133V833"/>
<dbReference type="PANTHER" id="PTHR10840:SF0">
    <property type="entry name" value="PROGRAMMED CELL DEATH PROTEIN 5"/>
    <property type="match status" value="1"/>
</dbReference>
<dbReference type="Proteomes" id="UP000070400">
    <property type="component" value="Unassembled WGS sequence"/>
</dbReference>
<keyword evidence="6" id="KW-1185">Reference proteome</keyword>
<dbReference type="HAMAP" id="MF_00026">
    <property type="entry name" value="dsDNA_bind"/>
    <property type="match status" value="1"/>
</dbReference>
<dbReference type="GO" id="GO:0005829">
    <property type="term" value="C:cytosol"/>
    <property type="evidence" value="ECO:0007669"/>
    <property type="project" value="TreeGrafter"/>
</dbReference>
<name>A0A133V833_9EURY</name>
<dbReference type="PATRIC" id="fig|1698273.3.peg.113"/>
<keyword evidence="4" id="KW-0175">Coiled coil</keyword>
<dbReference type="PIRSF" id="PIRSF015730">
    <property type="entry name" value="TFAR19"/>
    <property type="match status" value="1"/>
</dbReference>
<accession>A0A133V833</accession>
<dbReference type="InterPro" id="IPR002836">
    <property type="entry name" value="PDCD5-like"/>
</dbReference>
<dbReference type="InterPro" id="IPR022889">
    <property type="entry name" value="DNA_bind_arc"/>
</dbReference>
<dbReference type="GO" id="GO:0003677">
    <property type="term" value="F:DNA binding"/>
    <property type="evidence" value="ECO:0007669"/>
    <property type="project" value="UniProtKB-UniRule"/>
</dbReference>
<evidence type="ECO:0000256" key="1">
    <source>
        <dbReference type="ARBA" id="ARBA00010490"/>
    </source>
</evidence>
<dbReference type="Pfam" id="PF01984">
    <property type="entry name" value="dsDNA_bind"/>
    <property type="match status" value="1"/>
</dbReference>
<dbReference type="Gene3D" id="1.10.8.140">
    <property type="entry name" value="PDCD5-like"/>
    <property type="match status" value="1"/>
</dbReference>
<sequence length="106" mass="12892">MNLDEIRKRKMLKLQKQMQEQEEEKEAKKKFEAKKKLLMRKILTPEARSRLANLRLTKPKFVENIELQLVQIARSGRIDLPINDEQLREMLKQLKKRKRSINIRRK</sequence>